<dbReference type="InterPro" id="IPR020930">
    <property type="entry name" value="Ribosomal_uL5_bac-type"/>
</dbReference>
<dbReference type="Pfam" id="PF01386">
    <property type="entry name" value="Ribosomal_L25p"/>
    <property type="match status" value="1"/>
</dbReference>
<accession>A0A1G8A2Q0</accession>
<evidence type="ECO:0000256" key="5">
    <source>
        <dbReference type="HAMAP-Rule" id="MF_01334"/>
    </source>
</evidence>
<evidence type="ECO:0000256" key="2">
    <source>
        <dbReference type="ARBA" id="ARBA00022884"/>
    </source>
</evidence>
<dbReference type="Gene3D" id="2.170.120.20">
    <property type="entry name" value="Ribosomal protein L25, beta domain"/>
    <property type="match status" value="1"/>
</dbReference>
<gene>
    <name evidence="5" type="primary">rplY</name>
    <name evidence="5" type="synonym">ctc</name>
    <name evidence="9" type="ORF">SAMN05444695_101290</name>
</gene>
<feature type="region of interest" description="Disordered" evidence="6">
    <location>
        <begin position="181"/>
        <end position="205"/>
    </location>
</feature>
<evidence type="ECO:0000313" key="9">
    <source>
        <dbReference type="EMBL" id="SDH14700.1"/>
    </source>
</evidence>
<dbReference type="CDD" id="cd00495">
    <property type="entry name" value="Ribosomal_L25_TL5_CTC"/>
    <property type="match status" value="1"/>
</dbReference>
<dbReference type="Gene3D" id="2.40.240.10">
    <property type="entry name" value="Ribosomal Protein L25, Chain P"/>
    <property type="match status" value="1"/>
</dbReference>
<dbReference type="OrthoDB" id="5242980at2"/>
<dbReference type="SUPFAM" id="SSF50715">
    <property type="entry name" value="Ribosomal protein L25-like"/>
    <property type="match status" value="1"/>
</dbReference>
<dbReference type="Pfam" id="PF14693">
    <property type="entry name" value="Ribosomal_TL5_C"/>
    <property type="match status" value="1"/>
</dbReference>
<dbReference type="GO" id="GO:0006412">
    <property type="term" value="P:translation"/>
    <property type="evidence" value="ECO:0007669"/>
    <property type="project" value="UniProtKB-UniRule"/>
</dbReference>
<dbReference type="NCBIfam" id="TIGR00731">
    <property type="entry name" value="bL25_bact_ctc"/>
    <property type="match status" value="1"/>
</dbReference>
<dbReference type="GO" id="GO:0003735">
    <property type="term" value="F:structural constituent of ribosome"/>
    <property type="evidence" value="ECO:0007669"/>
    <property type="project" value="InterPro"/>
</dbReference>
<dbReference type="GO" id="GO:0008097">
    <property type="term" value="F:5S rRNA binding"/>
    <property type="evidence" value="ECO:0007669"/>
    <property type="project" value="InterPro"/>
</dbReference>
<dbReference type="AlphaFoldDB" id="A0A1G8A2Q0"/>
<comment type="similarity">
    <text evidence="5">Belongs to the bacterial ribosomal protein bL25 family. CTC subfamily.</text>
</comment>
<dbReference type="InterPro" id="IPR037121">
    <property type="entry name" value="Ribosomal_bL25_C"/>
</dbReference>
<dbReference type="InterPro" id="IPR011035">
    <property type="entry name" value="Ribosomal_bL25/Gln-tRNA_synth"/>
</dbReference>
<keyword evidence="2 5" id="KW-0694">RNA-binding</keyword>
<evidence type="ECO:0000256" key="4">
    <source>
        <dbReference type="ARBA" id="ARBA00023274"/>
    </source>
</evidence>
<dbReference type="RefSeq" id="WP_072737987.1">
    <property type="nucleotide sequence ID" value="NZ_CP048813.1"/>
</dbReference>
<dbReference type="EMBL" id="FNDN01000001">
    <property type="protein sequence ID" value="SDH14700.1"/>
    <property type="molecule type" value="Genomic_DNA"/>
</dbReference>
<evidence type="ECO:0000256" key="3">
    <source>
        <dbReference type="ARBA" id="ARBA00022980"/>
    </source>
</evidence>
<keyword evidence="1 5" id="KW-0699">rRNA-binding</keyword>
<keyword evidence="4 5" id="KW-0687">Ribonucleoprotein</keyword>
<feature type="domain" description="Large ribosomal subunit protein bL25 L25" evidence="7">
    <location>
        <begin position="7"/>
        <end position="93"/>
    </location>
</feature>
<evidence type="ECO:0000313" key="10">
    <source>
        <dbReference type="Proteomes" id="UP000183263"/>
    </source>
</evidence>
<comment type="function">
    <text evidence="5">This is one of the proteins that binds to the 5S RNA in the ribosome where it forms part of the central protuberance.</text>
</comment>
<organism evidence="9 10">
    <name type="scientific">Rhodococcus triatomae</name>
    <dbReference type="NCBI Taxonomy" id="300028"/>
    <lineage>
        <taxon>Bacteria</taxon>
        <taxon>Bacillati</taxon>
        <taxon>Actinomycetota</taxon>
        <taxon>Actinomycetes</taxon>
        <taxon>Mycobacteriales</taxon>
        <taxon>Nocardiaceae</taxon>
        <taxon>Rhodococcus</taxon>
    </lineage>
</organism>
<proteinExistence type="inferred from homology"/>
<evidence type="ECO:0000256" key="6">
    <source>
        <dbReference type="SAM" id="MobiDB-lite"/>
    </source>
</evidence>
<dbReference type="PANTHER" id="PTHR33284">
    <property type="entry name" value="RIBOSOMAL PROTEIN L25/GLN-TRNA SYNTHETASE, ANTI-CODON-BINDING DOMAIN-CONTAINING PROTEIN"/>
    <property type="match status" value="1"/>
</dbReference>
<keyword evidence="3 5" id="KW-0689">Ribosomal protein</keyword>
<protein>
    <recommendedName>
        <fullName evidence="5">Large ribosomal subunit protein bL25</fullName>
    </recommendedName>
    <alternativeName>
        <fullName evidence="5">General stress protein CTC</fullName>
    </alternativeName>
</protein>
<dbReference type="InterPro" id="IPR020056">
    <property type="entry name" value="Rbsml_bL25/Gln-tRNA_synth_N"/>
</dbReference>
<dbReference type="Proteomes" id="UP000183263">
    <property type="component" value="Unassembled WGS sequence"/>
</dbReference>
<reference evidence="9 10" key="1">
    <citation type="submission" date="2016-10" db="EMBL/GenBank/DDBJ databases">
        <authorList>
            <person name="de Groot N.N."/>
        </authorList>
    </citation>
    <scope>NUCLEOTIDE SEQUENCE [LARGE SCALE GENOMIC DNA]</scope>
    <source>
        <strain evidence="9 10">DSM 44892</strain>
    </source>
</reference>
<name>A0A1G8A2Q0_9NOCA</name>
<evidence type="ECO:0000259" key="7">
    <source>
        <dbReference type="Pfam" id="PF01386"/>
    </source>
</evidence>
<dbReference type="GO" id="GO:0022625">
    <property type="term" value="C:cytosolic large ribosomal subunit"/>
    <property type="evidence" value="ECO:0007669"/>
    <property type="project" value="TreeGrafter"/>
</dbReference>
<dbReference type="HAMAP" id="MF_01334">
    <property type="entry name" value="Ribosomal_bL25_CTC"/>
    <property type="match status" value="1"/>
</dbReference>
<keyword evidence="10" id="KW-1185">Reference proteome</keyword>
<evidence type="ECO:0000256" key="1">
    <source>
        <dbReference type="ARBA" id="ARBA00022730"/>
    </source>
</evidence>
<dbReference type="InterPro" id="IPR001021">
    <property type="entry name" value="Ribosomal_bL25_long"/>
</dbReference>
<dbReference type="InterPro" id="IPR029751">
    <property type="entry name" value="Ribosomal_L25_dom"/>
</dbReference>
<dbReference type="InterPro" id="IPR020057">
    <property type="entry name" value="Ribosomal_bL25_b-dom"/>
</dbReference>
<dbReference type="NCBIfam" id="NF004131">
    <property type="entry name" value="PRK05618.2-1"/>
    <property type="match status" value="1"/>
</dbReference>
<evidence type="ECO:0000259" key="8">
    <source>
        <dbReference type="Pfam" id="PF14693"/>
    </source>
</evidence>
<dbReference type="PANTHER" id="PTHR33284:SF1">
    <property type="entry name" value="RIBOSOMAL PROTEIN L25_GLN-TRNA SYNTHETASE, ANTI-CODON-BINDING DOMAIN-CONTAINING PROTEIN"/>
    <property type="match status" value="1"/>
</dbReference>
<sequence length="205" mass="21381">MSDQNRLVAAVRTEFGKGAARRARRDGNVPAVLYGHGSDPQHLNLPSREFAAVLRAHGTNAILTLDVEGKEQIALTKSVVVHPIRNFIEHADLLVVKKGEKVTVDVPVTVTGEPAAGTLVTQESDTLSLEADALAIPESIEVSIEGVEAGTQILAGGIDLPKGSTLQGDPEALIVNIVEAPTASDMEEPAEGEAAAEPAEGDTEA</sequence>
<feature type="domain" description="Large ribosomal subunit protein bL25 beta" evidence="8">
    <location>
        <begin position="101"/>
        <end position="179"/>
    </location>
</feature>
<comment type="subunit">
    <text evidence="5">Part of the 50S ribosomal subunit; part of the 5S rRNA/L5/L18/L25 subcomplex. Contacts the 5S rRNA. Binds to the 5S rRNA independently of L5 and L18.</text>
</comment>